<evidence type="ECO:0000313" key="10">
    <source>
        <dbReference type="EMBL" id="CAF1139575.1"/>
    </source>
</evidence>
<reference evidence="10" key="1">
    <citation type="submission" date="2021-02" db="EMBL/GenBank/DDBJ databases">
        <authorList>
            <person name="Nowell W R."/>
        </authorList>
    </citation>
    <scope>NUCLEOTIDE SEQUENCE</scope>
</reference>
<feature type="disulfide bond" evidence="6">
    <location>
        <begin position="829"/>
        <end position="838"/>
    </location>
</feature>
<feature type="disulfide bond" evidence="6">
    <location>
        <begin position="579"/>
        <end position="588"/>
    </location>
</feature>
<feature type="disulfide bond" evidence="6">
    <location>
        <begin position="868"/>
        <end position="877"/>
    </location>
</feature>
<dbReference type="PANTHER" id="PTHR45836:SF23">
    <property type="entry name" value="NEUROGENIC LOCUS NOTCH HOMOLOG PROTEIN 1"/>
    <property type="match status" value="1"/>
</dbReference>
<dbReference type="GO" id="GO:0043235">
    <property type="term" value="C:receptor complex"/>
    <property type="evidence" value="ECO:0007669"/>
    <property type="project" value="TreeGrafter"/>
</dbReference>
<keyword evidence="1 6" id="KW-0245">EGF-like domain</keyword>
<organism evidence="10 11">
    <name type="scientific">Adineta steineri</name>
    <dbReference type="NCBI Taxonomy" id="433720"/>
    <lineage>
        <taxon>Eukaryota</taxon>
        <taxon>Metazoa</taxon>
        <taxon>Spiralia</taxon>
        <taxon>Gnathifera</taxon>
        <taxon>Rotifera</taxon>
        <taxon>Eurotatoria</taxon>
        <taxon>Bdelloidea</taxon>
        <taxon>Adinetida</taxon>
        <taxon>Adinetidae</taxon>
        <taxon>Adineta</taxon>
    </lineage>
</organism>
<comment type="caution">
    <text evidence="10">The sequence shown here is derived from an EMBL/GenBank/DDBJ whole genome shotgun (WGS) entry which is preliminary data.</text>
</comment>
<feature type="domain" description="EGF-like" evidence="7">
    <location>
        <begin position="675"/>
        <end position="715"/>
    </location>
</feature>
<dbReference type="PROSITE" id="PS51670">
    <property type="entry name" value="SHKT"/>
    <property type="match status" value="1"/>
</dbReference>
<feature type="disulfide bond" evidence="6">
    <location>
        <begin position="457"/>
        <end position="466"/>
    </location>
</feature>
<keyword evidence="5" id="KW-0325">Glycoprotein</keyword>
<dbReference type="InterPro" id="IPR000152">
    <property type="entry name" value="EGF-type_Asp/Asn_hydroxyl_site"/>
</dbReference>
<feature type="disulfide bond" evidence="6">
    <location>
        <begin position="644"/>
        <end position="661"/>
    </location>
</feature>
<dbReference type="SMART" id="SM00181">
    <property type="entry name" value="EGF"/>
    <property type="match status" value="24"/>
</dbReference>
<evidence type="ECO:0000259" key="7">
    <source>
        <dbReference type="PROSITE" id="PS50026"/>
    </source>
</evidence>
<keyword evidence="2" id="KW-0732">Signal</keyword>
<feature type="domain" description="EGF-like" evidence="7">
    <location>
        <begin position="917"/>
        <end position="960"/>
    </location>
</feature>
<dbReference type="Gene3D" id="2.10.25.10">
    <property type="entry name" value="Laminin"/>
    <property type="match status" value="18"/>
</dbReference>
<dbReference type="PROSITE" id="PS00010">
    <property type="entry name" value="ASX_HYDROXYL"/>
    <property type="match status" value="1"/>
</dbReference>
<dbReference type="GO" id="GO:0005509">
    <property type="term" value="F:calcium ion binding"/>
    <property type="evidence" value="ECO:0007669"/>
    <property type="project" value="InterPro"/>
</dbReference>
<feature type="disulfide bond" evidence="6">
    <location>
        <begin position="418"/>
        <end position="427"/>
    </location>
</feature>
<feature type="domain" description="EGF-like" evidence="7">
    <location>
        <begin position="1048"/>
        <end position="1086"/>
    </location>
</feature>
<feature type="domain" description="EGF-like" evidence="7">
    <location>
        <begin position="1288"/>
        <end position="1318"/>
    </location>
</feature>
<dbReference type="InterPro" id="IPR000742">
    <property type="entry name" value="EGF"/>
</dbReference>
<feature type="disulfide bond" evidence="6">
    <location>
        <begin position="988"/>
        <end position="997"/>
    </location>
</feature>
<feature type="disulfide bond" evidence="6">
    <location>
        <begin position="663"/>
        <end position="672"/>
    </location>
</feature>
<feature type="domain" description="EGF-like" evidence="7">
    <location>
        <begin position="388"/>
        <end position="428"/>
    </location>
</feature>
<dbReference type="SMART" id="SM00664">
    <property type="entry name" value="DoH"/>
    <property type="match status" value="1"/>
</dbReference>
<evidence type="ECO:0000256" key="1">
    <source>
        <dbReference type="ARBA" id="ARBA00022536"/>
    </source>
</evidence>
<feature type="disulfide bond" evidence="6">
    <location>
        <begin position="435"/>
        <end position="445"/>
    </location>
</feature>
<protein>
    <recommendedName>
        <fullName evidence="12">Neurogenic locus notch-like protein</fullName>
    </recommendedName>
</protein>
<dbReference type="PROSITE" id="PS01186">
    <property type="entry name" value="EGF_2"/>
    <property type="match status" value="10"/>
</dbReference>
<dbReference type="Proteomes" id="UP000663860">
    <property type="component" value="Unassembled WGS sequence"/>
</dbReference>
<feature type="domain" description="DOMON" evidence="8">
    <location>
        <begin position="148"/>
        <end position="268"/>
    </location>
</feature>
<feature type="disulfide bond" evidence="6">
    <location>
        <begin position="1308"/>
        <end position="1317"/>
    </location>
</feature>
<feature type="disulfide bond" evidence="6">
    <location>
        <begin position="705"/>
        <end position="714"/>
    </location>
</feature>
<feature type="domain" description="EGF-like" evidence="7">
    <location>
        <begin position="760"/>
        <end position="800"/>
    </location>
</feature>
<feature type="domain" description="EGF-like" evidence="7">
    <location>
        <begin position="473"/>
        <end position="509"/>
    </location>
</feature>
<feature type="disulfide bond" evidence="6">
    <location>
        <begin position="906"/>
        <end position="915"/>
    </location>
</feature>
<feature type="disulfide bond" evidence="6">
    <location>
        <begin position="810"/>
        <end position="827"/>
    </location>
</feature>
<dbReference type="Pfam" id="PF00008">
    <property type="entry name" value="EGF"/>
    <property type="match status" value="5"/>
</dbReference>
<dbReference type="CDD" id="cd09631">
    <property type="entry name" value="DOMON_DOH"/>
    <property type="match status" value="1"/>
</dbReference>
<dbReference type="PANTHER" id="PTHR45836">
    <property type="entry name" value="SLIT HOMOLOG"/>
    <property type="match status" value="1"/>
</dbReference>
<feature type="domain" description="EGF-like" evidence="7">
    <location>
        <begin position="720"/>
        <end position="757"/>
    </location>
</feature>
<feature type="disulfide bond" evidence="6">
    <location>
        <begin position="377"/>
        <end position="386"/>
    </location>
</feature>
<dbReference type="GO" id="GO:0007219">
    <property type="term" value="P:Notch signaling pathway"/>
    <property type="evidence" value="ECO:0007669"/>
    <property type="project" value="TreeGrafter"/>
</dbReference>
<sequence>MCQTQDILKRRKFITKFSKTRLVDEVADCLRTIVNDIINSEENNSDQTSLICALPNHILNSILSIDNLNIITDSLKLNNKYDQNIEQKQLYDHEHKLRESRENIFVVSSPETNNSEQAIISSLHSSMTNAMQGECSGGMWPIQDTNIGTFTVSWRYNFVSNTVQFIIEGKVIDSINLASTYIAIGWSDATSTTNNADIAMFFPGTQTVQDRYSRESNSSLIDSQQDFCIFRTNTTDKNIYVAFERYIETGDSKDINFMSNLNLIFSMGSYIFTTTYNPQQQFFRIVSQTSVNLLYCVSNGCLTTSCTTTACPCLEQITTGSAQCICFPPSSCISGSTITTRTTMSVSTTTLSSSASMNGTCQCVNGGTCLSNGVCSCTSRYRGKFCQINNPCVDYCRNNGNCSVSCTDTSCGSPVCVCVNGYLGVQCETNVGGQCQSNPCINGNCTTLTNGAFQCQCINGYSGVRCNLISSCLSNPCNQGICITSTNCQNSVCGYSCQCPNGTAGTNCEIVGDPCFSNPCQNRGICSKSSNGYSCKCSPPYGGLLCELIINVCTPNPCLNDGECVRSTNIQDGTYRCNCRTNFVGASCEYISGCISSQCRNGAQCVSSTTNCPAGLCSATCKCLSGTTGVYCEQQVMPCSTYPCMNSGICSVNPMNNISYCQCPAGTTGDRCETVLSMCTSATCSNNGVCYIDASSGNNTLRCVCSQGFTGQNCQISLNSLSTCSQNPCGINGTCYSTSNSSYYCICPNGLIGQSCNSNTLTSCSDSPCHYLAKCQTIPNKSPVSYQCVCPDYLTGDRCQYVNNCQKQPCYNQGTCVPMGPQNNFMCLCQPGFGHYDCSIYLGLACNSNVCLNGGTCDYNNANIRCICPNGFTGPRCEWNTVCSSNTCLNGGTCRQIAVTMAECLCATGFTGPTCSLRDSCVNFPCKNGGACTTLLTNTGTNWSAYRCVCPPGIYGQNCDTPISSCANMLCPSNKICSEQPTGPICTCSGNKVGTFCQYDNPCTVSSSSPSSYCLNGSTCVASNTDPPIATCLCREGFSGPQCNLQRLNEPCSSNPCQSRGYCALGRSNTSYSCICSNNYTGALCERSNPCLSSQCLNNAVCQSQWNTTHTWYTCNCTQTFTGPKCETSLLNPCGGLCMNGSPCVNGACVCPAQYTGTFCGYSNPCQSSLCRNGGLCQPNYNSTSVSFTCTCQIPYTGVYCETLMTPQVPGTCLLPCNNGGSCVNSMCMCTSQYIGPSCQYENPCTKTNPCLNSGTCFGRCNATGALYTQCFCLQGYTGVNCETTICTSTSCNGGICTATQNSFICTCPTGKTGDRCQYTDLCASNPCSATERCEQTENVYKCNSCYDKTTYCTMYQTHREYCDNRFTILVDKNYIPVLEACQRSCGQCGTTKNLNDINIPVTVNNDNDSDTATYEEQNYTTYITTTTSSSSSTTPYQNNIIFSRSEKCYDDRKDCLMQQGYGFCNIFNEKYPNHCINTCNPQCASNL</sequence>
<proteinExistence type="predicted"/>
<dbReference type="InterPro" id="IPR003582">
    <property type="entry name" value="ShKT_dom"/>
</dbReference>
<feature type="disulfide bond" evidence="6">
    <location>
        <begin position="1076"/>
        <end position="1085"/>
    </location>
</feature>
<comment type="caution">
    <text evidence="6">Lacks conserved residue(s) required for the propagation of feature annotation.</text>
</comment>
<feature type="disulfide bond" evidence="6">
    <location>
        <begin position="790"/>
        <end position="799"/>
    </location>
</feature>
<evidence type="ECO:0000313" key="11">
    <source>
        <dbReference type="Proteomes" id="UP000663860"/>
    </source>
</evidence>
<feature type="domain" description="EGF-like" evidence="7">
    <location>
        <begin position="842"/>
        <end position="878"/>
    </location>
</feature>
<gene>
    <name evidence="10" type="ORF">IZO911_LOCUS25148</name>
</gene>
<dbReference type="SMART" id="SM00179">
    <property type="entry name" value="EGF_CA"/>
    <property type="match status" value="9"/>
</dbReference>
<dbReference type="PROSITE" id="PS50026">
    <property type="entry name" value="EGF_3"/>
    <property type="match status" value="21"/>
</dbReference>
<keyword evidence="4 6" id="KW-1015">Disulfide bond</keyword>
<dbReference type="GO" id="GO:0005886">
    <property type="term" value="C:plasma membrane"/>
    <property type="evidence" value="ECO:0007669"/>
    <property type="project" value="TreeGrafter"/>
</dbReference>
<feature type="domain" description="ShKT" evidence="9">
    <location>
        <begin position="1346"/>
        <end position="1389"/>
    </location>
</feature>
<feature type="domain" description="EGF-like" evidence="7">
    <location>
        <begin position="549"/>
        <end position="589"/>
    </location>
</feature>
<dbReference type="PROSITE" id="PS50836">
    <property type="entry name" value="DOMON"/>
    <property type="match status" value="1"/>
</dbReference>
<accession>A0A814RVN4</accession>
<dbReference type="InterPro" id="IPR001881">
    <property type="entry name" value="EGF-like_Ca-bd_dom"/>
</dbReference>
<feature type="disulfide bond" evidence="6">
    <location>
        <begin position="1034"/>
        <end position="1043"/>
    </location>
</feature>
<feature type="domain" description="EGF-like" evidence="7">
    <location>
        <begin position="431"/>
        <end position="467"/>
    </location>
</feature>
<dbReference type="InterPro" id="IPR005018">
    <property type="entry name" value="DOMON_domain"/>
</dbReference>
<evidence type="ECO:0000259" key="9">
    <source>
        <dbReference type="PROSITE" id="PS51670"/>
    </source>
</evidence>
<evidence type="ECO:0000256" key="2">
    <source>
        <dbReference type="ARBA" id="ARBA00022729"/>
    </source>
</evidence>
<feature type="disulfide bond" evidence="6">
    <location>
        <begin position="392"/>
        <end position="402"/>
    </location>
</feature>
<evidence type="ECO:0000256" key="4">
    <source>
        <dbReference type="ARBA" id="ARBA00023157"/>
    </source>
</evidence>
<name>A0A814RVN4_9BILA</name>
<feature type="domain" description="EGF-like" evidence="7">
    <location>
        <begin position="999"/>
        <end position="1044"/>
    </location>
</feature>
<feature type="domain" description="EGF-like" evidence="7">
    <location>
        <begin position="357"/>
        <end position="387"/>
    </location>
</feature>
<evidence type="ECO:0000259" key="8">
    <source>
        <dbReference type="PROSITE" id="PS50836"/>
    </source>
</evidence>
<feature type="disulfide bond" evidence="6">
    <location>
        <begin position="1273"/>
        <end position="1282"/>
    </location>
</feature>
<dbReference type="SUPFAM" id="SSF57196">
    <property type="entry name" value="EGF/Laminin"/>
    <property type="match status" value="17"/>
</dbReference>
<evidence type="ECO:0000256" key="6">
    <source>
        <dbReference type="PROSITE-ProRule" id="PRU00076"/>
    </source>
</evidence>
<dbReference type="GO" id="GO:0007411">
    <property type="term" value="P:axon guidance"/>
    <property type="evidence" value="ECO:0007669"/>
    <property type="project" value="TreeGrafter"/>
</dbReference>
<keyword evidence="3" id="KW-0677">Repeat</keyword>
<evidence type="ECO:0000256" key="3">
    <source>
        <dbReference type="ARBA" id="ARBA00022737"/>
    </source>
</evidence>
<feature type="disulfide bond" evidence="6">
    <location>
        <begin position="747"/>
        <end position="756"/>
    </location>
</feature>
<dbReference type="PROSITE" id="PS00022">
    <property type="entry name" value="EGF_1"/>
    <property type="match status" value="23"/>
</dbReference>
<feature type="domain" description="EGF-like" evidence="7">
    <location>
        <begin position="1087"/>
        <end position="1127"/>
    </location>
</feature>
<dbReference type="GO" id="GO:0009986">
    <property type="term" value="C:cell surface"/>
    <property type="evidence" value="ECO:0007669"/>
    <property type="project" value="TreeGrafter"/>
</dbReference>
<feature type="disulfide bond" evidence="6">
    <location>
        <begin position="1117"/>
        <end position="1126"/>
    </location>
</feature>
<feature type="domain" description="EGF-like" evidence="7">
    <location>
        <begin position="1162"/>
        <end position="1202"/>
    </location>
</feature>
<dbReference type="InterPro" id="IPR051355">
    <property type="entry name" value="Notch/Slit_guidance"/>
</dbReference>
<feature type="domain" description="EGF-like" evidence="7">
    <location>
        <begin position="511"/>
        <end position="547"/>
    </location>
</feature>
<dbReference type="EMBL" id="CAJNOE010000311">
    <property type="protein sequence ID" value="CAF1139575.1"/>
    <property type="molecule type" value="Genomic_DNA"/>
</dbReference>
<feature type="domain" description="EGF-like" evidence="7">
    <location>
        <begin position="1241"/>
        <end position="1283"/>
    </location>
</feature>
<feature type="domain" description="EGF-like" evidence="7">
    <location>
        <begin position="801"/>
        <end position="839"/>
    </location>
</feature>
<dbReference type="Pfam" id="PF03351">
    <property type="entry name" value="DOMON"/>
    <property type="match status" value="1"/>
</dbReference>
<feature type="domain" description="EGF-like" evidence="7">
    <location>
        <begin position="962"/>
        <end position="998"/>
    </location>
</feature>
<evidence type="ECO:0008006" key="12">
    <source>
        <dbReference type="Google" id="ProtNLM"/>
    </source>
</evidence>
<feature type="disulfide bond" evidence="6">
    <location>
        <begin position="499"/>
        <end position="508"/>
    </location>
</feature>
<feature type="disulfide bond" evidence="6">
    <location>
        <begin position="950"/>
        <end position="959"/>
    </location>
</feature>
<feature type="disulfide bond" evidence="6">
    <location>
        <begin position="537"/>
        <end position="546"/>
    </location>
</feature>
<feature type="domain" description="EGF-like" evidence="7">
    <location>
        <begin position="879"/>
        <end position="916"/>
    </location>
</feature>
<dbReference type="InterPro" id="IPR045266">
    <property type="entry name" value="DOH_DOMON"/>
</dbReference>
<feature type="disulfide bond" evidence="6">
    <location>
        <begin position="1192"/>
        <end position="1201"/>
    </location>
</feature>
<feature type="disulfide bond" evidence="6">
    <location>
        <begin position="1057"/>
        <end position="1074"/>
    </location>
</feature>
<evidence type="ECO:0000256" key="5">
    <source>
        <dbReference type="ARBA" id="ARBA00023180"/>
    </source>
</evidence>
<feature type="domain" description="EGF-like" evidence="7">
    <location>
        <begin position="635"/>
        <end position="673"/>
    </location>
</feature>